<protein>
    <submittedName>
        <fullName evidence="4">Unnamed protein product</fullName>
    </submittedName>
</protein>
<keyword evidence="5" id="KW-1185">Reference proteome</keyword>
<evidence type="ECO:0000313" key="5">
    <source>
        <dbReference type="Proteomes" id="UP001165121"/>
    </source>
</evidence>
<feature type="region of interest" description="Disordered" evidence="2">
    <location>
        <begin position="279"/>
        <end position="329"/>
    </location>
</feature>
<proteinExistence type="predicted"/>
<dbReference type="EMBL" id="BSXT01000666">
    <property type="protein sequence ID" value="GMF32062.1"/>
    <property type="molecule type" value="Genomic_DNA"/>
</dbReference>
<accession>A0A9W6X5Q9</accession>
<dbReference type="Proteomes" id="UP001165121">
    <property type="component" value="Unassembled WGS sequence"/>
</dbReference>
<organism evidence="4 5">
    <name type="scientific">Phytophthora fragariaefolia</name>
    <dbReference type="NCBI Taxonomy" id="1490495"/>
    <lineage>
        <taxon>Eukaryota</taxon>
        <taxon>Sar</taxon>
        <taxon>Stramenopiles</taxon>
        <taxon>Oomycota</taxon>
        <taxon>Peronosporomycetes</taxon>
        <taxon>Peronosporales</taxon>
        <taxon>Peronosporaceae</taxon>
        <taxon>Phytophthora</taxon>
    </lineage>
</organism>
<name>A0A9W6X5Q9_9STRA</name>
<feature type="compositionally biased region" description="Gly residues" evidence="2">
    <location>
        <begin position="63"/>
        <end position="72"/>
    </location>
</feature>
<dbReference type="OrthoDB" id="132151at2759"/>
<comment type="caution">
    <text evidence="4">The sequence shown here is derived from an EMBL/GenBank/DDBJ whole genome shotgun (WGS) entry which is preliminary data.</text>
</comment>
<sequence length="454" mass="49056">MTADILTKALPTKQFLKLREKLEVRDLELSPRSQPEQELAGERSDASTGGGGDAPSAPPDGPGGPGGPGGSGRDPPPAPDPAGPGGHSPEDEEMPDASEQGRVANAPALPRAPQYKGRIMAERRDFMRAYQSYYFALSAYETAFNRPYVLPVKHCIEARTLRRICYYELEVPVESVTEVILVKYFLDARVPESDDDYTAVDRDMKTLKMDTTFPDAASRVVKLIDDMTIVLIKHNMDVVIRVQEPKELVSYLVAALAPLAVKQAVQRKLSQEQYKASAKAKEQQKIGGQSSAGAAKGPRHDRGQQKPQQPKSSREKPQGSASGSASATGFHPTVHPCLKCRSQGHQVKECPVASESEAKELISSWRAQQREVREKSMKMKKVSVIPPEDGELAEETAHNALVNVGDDGCVPATVDAISVLVALANSGADDSVVSVGIIRELENSGQFVQLAKAA</sequence>
<feature type="compositionally biased region" description="Low complexity" evidence="2">
    <location>
        <begin position="319"/>
        <end position="329"/>
    </location>
</feature>
<feature type="domain" description="CCHC-type" evidence="3">
    <location>
        <begin position="337"/>
        <end position="351"/>
    </location>
</feature>
<gene>
    <name evidence="4" type="ORF">Pfra01_000752700</name>
</gene>
<dbReference type="AlphaFoldDB" id="A0A9W6X5Q9"/>
<reference evidence="4" key="1">
    <citation type="submission" date="2023-04" db="EMBL/GenBank/DDBJ databases">
        <title>Phytophthora fragariaefolia NBRC 109709.</title>
        <authorList>
            <person name="Ichikawa N."/>
            <person name="Sato H."/>
            <person name="Tonouchi N."/>
        </authorList>
    </citation>
    <scope>NUCLEOTIDE SEQUENCE</scope>
    <source>
        <strain evidence="4">NBRC 109709</strain>
    </source>
</reference>
<keyword evidence="1" id="KW-0479">Metal-binding</keyword>
<evidence type="ECO:0000256" key="1">
    <source>
        <dbReference type="PROSITE-ProRule" id="PRU00047"/>
    </source>
</evidence>
<evidence type="ECO:0000313" key="4">
    <source>
        <dbReference type="EMBL" id="GMF32062.1"/>
    </source>
</evidence>
<dbReference type="InterPro" id="IPR001878">
    <property type="entry name" value="Znf_CCHC"/>
</dbReference>
<evidence type="ECO:0000256" key="2">
    <source>
        <dbReference type="SAM" id="MobiDB-lite"/>
    </source>
</evidence>
<keyword evidence="1" id="KW-0862">Zinc</keyword>
<dbReference type="GO" id="GO:0008270">
    <property type="term" value="F:zinc ion binding"/>
    <property type="evidence" value="ECO:0007669"/>
    <property type="project" value="UniProtKB-KW"/>
</dbReference>
<dbReference type="GO" id="GO:0003676">
    <property type="term" value="F:nucleic acid binding"/>
    <property type="evidence" value="ECO:0007669"/>
    <property type="project" value="InterPro"/>
</dbReference>
<dbReference type="PROSITE" id="PS50158">
    <property type="entry name" value="ZF_CCHC"/>
    <property type="match status" value="1"/>
</dbReference>
<keyword evidence="1" id="KW-0863">Zinc-finger</keyword>
<evidence type="ECO:0000259" key="3">
    <source>
        <dbReference type="PROSITE" id="PS50158"/>
    </source>
</evidence>
<feature type="region of interest" description="Disordered" evidence="2">
    <location>
        <begin position="22"/>
        <end position="110"/>
    </location>
</feature>